<evidence type="ECO:0000313" key="2">
    <source>
        <dbReference type="EMBL" id="KAK3381931.1"/>
    </source>
</evidence>
<protein>
    <recommendedName>
        <fullName evidence="4">Siderophore biosynthesis enzyme</fullName>
    </recommendedName>
</protein>
<evidence type="ECO:0008006" key="4">
    <source>
        <dbReference type="Google" id="ProtNLM"/>
    </source>
</evidence>
<feature type="region of interest" description="Disordered" evidence="1">
    <location>
        <begin position="118"/>
        <end position="165"/>
    </location>
</feature>
<reference evidence="2" key="1">
    <citation type="journal article" date="2023" name="Mol. Phylogenet. Evol.">
        <title>Genome-scale phylogeny and comparative genomics of the fungal order Sordariales.</title>
        <authorList>
            <person name="Hensen N."/>
            <person name="Bonometti L."/>
            <person name="Westerberg I."/>
            <person name="Brannstrom I.O."/>
            <person name="Guillou S."/>
            <person name="Cros-Aarteil S."/>
            <person name="Calhoun S."/>
            <person name="Haridas S."/>
            <person name="Kuo A."/>
            <person name="Mondo S."/>
            <person name="Pangilinan J."/>
            <person name="Riley R."/>
            <person name="LaButti K."/>
            <person name="Andreopoulos B."/>
            <person name="Lipzen A."/>
            <person name="Chen C."/>
            <person name="Yan M."/>
            <person name="Daum C."/>
            <person name="Ng V."/>
            <person name="Clum A."/>
            <person name="Steindorff A."/>
            <person name="Ohm R.A."/>
            <person name="Martin F."/>
            <person name="Silar P."/>
            <person name="Natvig D.O."/>
            <person name="Lalanne C."/>
            <person name="Gautier V."/>
            <person name="Ament-Velasquez S.L."/>
            <person name="Kruys A."/>
            <person name="Hutchinson M.I."/>
            <person name="Powell A.J."/>
            <person name="Barry K."/>
            <person name="Miller A.N."/>
            <person name="Grigoriev I.V."/>
            <person name="Debuchy R."/>
            <person name="Gladieux P."/>
            <person name="Hiltunen Thoren M."/>
            <person name="Johannesson H."/>
        </authorList>
    </citation>
    <scope>NUCLEOTIDE SEQUENCE</scope>
    <source>
        <strain evidence="2">CBS 232.78</strain>
    </source>
</reference>
<comment type="caution">
    <text evidence="2">The sequence shown here is derived from an EMBL/GenBank/DDBJ whole genome shotgun (WGS) entry which is preliminary data.</text>
</comment>
<feature type="region of interest" description="Disordered" evidence="1">
    <location>
        <begin position="204"/>
        <end position="241"/>
    </location>
</feature>
<evidence type="ECO:0000313" key="3">
    <source>
        <dbReference type="Proteomes" id="UP001285441"/>
    </source>
</evidence>
<organism evidence="2 3">
    <name type="scientific">Podospora didyma</name>
    <dbReference type="NCBI Taxonomy" id="330526"/>
    <lineage>
        <taxon>Eukaryota</taxon>
        <taxon>Fungi</taxon>
        <taxon>Dikarya</taxon>
        <taxon>Ascomycota</taxon>
        <taxon>Pezizomycotina</taxon>
        <taxon>Sordariomycetes</taxon>
        <taxon>Sordariomycetidae</taxon>
        <taxon>Sordariales</taxon>
        <taxon>Podosporaceae</taxon>
        <taxon>Podospora</taxon>
    </lineage>
</organism>
<proteinExistence type="predicted"/>
<dbReference type="AlphaFoldDB" id="A0AAE0NI25"/>
<evidence type="ECO:0000256" key="1">
    <source>
        <dbReference type="SAM" id="MobiDB-lite"/>
    </source>
</evidence>
<dbReference type="EMBL" id="JAULSW010000005">
    <property type="protein sequence ID" value="KAK3381931.1"/>
    <property type="molecule type" value="Genomic_DNA"/>
</dbReference>
<name>A0AAE0NI25_9PEZI</name>
<sequence>MVGQSRLSGLGAGAGAAAILFLGFAPAGALAKTDYAGCTSTEVLFNQIYTSILHFLPDTGEICQYVDCGGGRAPPKTVPGCPAYKGTDTVTPSWYAGYTKVGGRPAIPTILKTPPVAILPKPEQTSTPAAVTTTGPVTTVQPPPAVTSDPAVESSSTTNAPTAATESDVLLTIQTSLPSSAASLSSVPPALEVSSSAAVSSGFLNSTLSTSSSSTSRRTSTTRTSTAASTTSTSTGGAAAPTGAAREVLGVVAGMAVLALL</sequence>
<feature type="compositionally biased region" description="Low complexity" evidence="1">
    <location>
        <begin position="125"/>
        <end position="140"/>
    </location>
</feature>
<reference evidence="2" key="2">
    <citation type="submission" date="2023-06" db="EMBL/GenBank/DDBJ databases">
        <authorList>
            <consortium name="Lawrence Berkeley National Laboratory"/>
            <person name="Haridas S."/>
            <person name="Hensen N."/>
            <person name="Bonometti L."/>
            <person name="Westerberg I."/>
            <person name="Brannstrom I.O."/>
            <person name="Guillou S."/>
            <person name="Cros-Aarteil S."/>
            <person name="Calhoun S."/>
            <person name="Kuo A."/>
            <person name="Mondo S."/>
            <person name="Pangilinan J."/>
            <person name="Riley R."/>
            <person name="LaButti K."/>
            <person name="Andreopoulos B."/>
            <person name="Lipzen A."/>
            <person name="Chen C."/>
            <person name="Yanf M."/>
            <person name="Daum C."/>
            <person name="Ng V."/>
            <person name="Clum A."/>
            <person name="Steindorff A."/>
            <person name="Ohm R."/>
            <person name="Martin F."/>
            <person name="Silar P."/>
            <person name="Natvig D."/>
            <person name="Lalanne C."/>
            <person name="Gautier V."/>
            <person name="Ament-velasquez S.L."/>
            <person name="Kruys A."/>
            <person name="Hutchinson M.I."/>
            <person name="Powell A.J."/>
            <person name="Barry K."/>
            <person name="Miller A.N."/>
            <person name="Grigoriev I.V."/>
            <person name="Debuchy R."/>
            <person name="Gladieux P."/>
            <person name="Thoren M.H."/>
            <person name="Johannesson H."/>
        </authorList>
    </citation>
    <scope>NUCLEOTIDE SEQUENCE</scope>
    <source>
        <strain evidence="2">CBS 232.78</strain>
    </source>
</reference>
<keyword evidence="3" id="KW-1185">Reference proteome</keyword>
<dbReference type="Proteomes" id="UP001285441">
    <property type="component" value="Unassembled WGS sequence"/>
</dbReference>
<feature type="compositionally biased region" description="Low complexity" evidence="1">
    <location>
        <begin position="154"/>
        <end position="165"/>
    </location>
</feature>
<accession>A0AAE0NI25</accession>
<gene>
    <name evidence="2" type="ORF">B0H63DRAFT_216395</name>
</gene>